<gene>
    <name evidence="1" type="ORF">K0O23_17550</name>
</gene>
<sequence>MKIVILLFAFLFGFGATVKKSASDQEKIQQRAELNEYKSYPNLLPEVEIVAERK</sequence>
<dbReference type="EMBL" id="JAHYXK010000021">
    <property type="protein sequence ID" value="MBW7468885.1"/>
    <property type="molecule type" value="Genomic_DNA"/>
</dbReference>
<organism evidence="1 2">
    <name type="scientific">Pontibacter aydingkolensis</name>
    <dbReference type="NCBI Taxonomy" id="1911536"/>
    <lineage>
        <taxon>Bacteria</taxon>
        <taxon>Pseudomonadati</taxon>
        <taxon>Bacteroidota</taxon>
        <taxon>Cytophagia</taxon>
        <taxon>Cytophagales</taxon>
        <taxon>Hymenobacteraceae</taxon>
        <taxon>Pontibacter</taxon>
    </lineage>
</organism>
<evidence type="ECO:0000313" key="2">
    <source>
        <dbReference type="Proteomes" id="UP000813018"/>
    </source>
</evidence>
<accession>A0ABS7CYN6</accession>
<evidence type="ECO:0000313" key="1">
    <source>
        <dbReference type="EMBL" id="MBW7468885.1"/>
    </source>
</evidence>
<dbReference type="Proteomes" id="UP000813018">
    <property type="component" value="Unassembled WGS sequence"/>
</dbReference>
<proteinExistence type="predicted"/>
<keyword evidence="2" id="KW-1185">Reference proteome</keyword>
<comment type="caution">
    <text evidence="1">The sequence shown here is derived from an EMBL/GenBank/DDBJ whole genome shotgun (WGS) entry which is preliminary data.</text>
</comment>
<protein>
    <submittedName>
        <fullName evidence="1">Uncharacterized protein</fullName>
    </submittedName>
</protein>
<dbReference type="RefSeq" id="WP_219878758.1">
    <property type="nucleotide sequence ID" value="NZ_JAHYXK010000021.1"/>
</dbReference>
<name>A0ABS7CYN6_9BACT</name>
<reference evidence="1 2" key="1">
    <citation type="journal article" date="2016" name="Int. J. Syst. Evol. Microbiol.">
        <title>Pontibacter aydingkolensis sp. nov., isolated from soil of a salt lake.</title>
        <authorList>
            <person name="Osman G."/>
            <person name="Zhang T."/>
            <person name="Lou K."/>
            <person name="Gao Y."/>
            <person name="Chang W."/>
            <person name="Lin Q."/>
            <person name="Yang H.M."/>
            <person name="Huo X.D."/>
            <person name="Wang N."/>
        </authorList>
    </citation>
    <scope>NUCLEOTIDE SEQUENCE [LARGE SCALE GENOMIC DNA]</scope>
    <source>
        <strain evidence="1 2">KACC 19255</strain>
    </source>
</reference>